<evidence type="ECO:0000313" key="13">
    <source>
        <dbReference type="WBParaSite" id="sdigi.contig254.g6730.t1"/>
    </source>
</evidence>
<comment type="similarity">
    <text evidence="3">Belongs to the universal ribosomal protein uL18 family.</text>
</comment>
<keyword evidence="12" id="KW-1185">Reference proteome</keyword>
<evidence type="ECO:0000256" key="2">
    <source>
        <dbReference type="ARBA" id="ARBA00004496"/>
    </source>
</evidence>
<evidence type="ECO:0000256" key="9">
    <source>
        <dbReference type="ARBA" id="ARBA00035352"/>
    </source>
</evidence>
<keyword evidence="7" id="KW-0687">Ribonucleoprotein</keyword>
<dbReference type="GO" id="GO:0008097">
    <property type="term" value="F:5S rRNA binding"/>
    <property type="evidence" value="ECO:0007669"/>
    <property type="project" value="InterPro"/>
</dbReference>
<dbReference type="PRINTS" id="PR00058">
    <property type="entry name" value="RIBOSOMALL5"/>
</dbReference>
<sequence>MGFVKVVKNKAYFKRYQVKLRRRREGKTDYHARKRLTVQDKNKYNTPKYRLIVRFTNRDVIAQIAYSRIEGDIVVCAAYSHELPRYGIKVTFESFSSRLGDVFLNCVTVGLTNYASAYATGLLLARRHLQKIGLAETYKGIEEVNGEDYNVEKEGERAPFRAVLDVGLARTVTGAKIFAVMKGVADGGIDVPHSETRFFGYNSETKYNAEAHRDRILGKHVADYMALLKEQDEEAYKRHFSRFIAANIGPDDIVDMYKKAHEAIRKDPIRPAPAPKEVTKKRWTAKKSSVAVRKNRVKNKKAYLMAMKAQQEAQ</sequence>
<protein>
    <recommendedName>
        <fullName evidence="8">Large ribosomal subunit protein uL18</fullName>
    </recommendedName>
    <alternativeName>
        <fullName evidence="9">60S ribosomal protein L5</fullName>
    </alternativeName>
</protein>
<feature type="domain" description="Large ribosomal subunit protein uL18 C-terminal eukaryotes" evidence="11">
    <location>
        <begin position="253"/>
        <end position="305"/>
    </location>
</feature>
<keyword evidence="4" id="KW-0963">Cytoplasm</keyword>
<evidence type="ECO:0000256" key="8">
    <source>
        <dbReference type="ARBA" id="ARBA00035197"/>
    </source>
</evidence>
<dbReference type="Gene3D" id="3.30.420.100">
    <property type="match status" value="1"/>
</dbReference>
<dbReference type="Proteomes" id="UP000887581">
    <property type="component" value="Unplaced"/>
</dbReference>
<evidence type="ECO:0000256" key="6">
    <source>
        <dbReference type="ARBA" id="ARBA00022980"/>
    </source>
</evidence>
<evidence type="ECO:0000256" key="10">
    <source>
        <dbReference type="SAM" id="MobiDB-lite"/>
    </source>
</evidence>
<dbReference type="GO" id="GO:0000027">
    <property type="term" value="P:ribosomal large subunit assembly"/>
    <property type="evidence" value="ECO:0007669"/>
    <property type="project" value="TreeGrafter"/>
</dbReference>
<dbReference type="Pfam" id="PF14204">
    <property type="entry name" value="Ribosomal_L18_c"/>
    <property type="match status" value="1"/>
</dbReference>
<evidence type="ECO:0000256" key="5">
    <source>
        <dbReference type="ARBA" id="ARBA00022730"/>
    </source>
</evidence>
<dbReference type="InterPro" id="IPR057268">
    <property type="entry name" value="Ribosomal_L18"/>
</dbReference>
<evidence type="ECO:0000256" key="1">
    <source>
        <dbReference type="ARBA" id="ARBA00004021"/>
    </source>
</evidence>
<dbReference type="WBParaSite" id="sdigi.contig254.g6730.t1">
    <property type="protein sequence ID" value="sdigi.contig254.g6730.t1"/>
    <property type="gene ID" value="sdigi.contig254.g6730"/>
</dbReference>
<organism evidence="12 13">
    <name type="scientific">Setaria digitata</name>
    <dbReference type="NCBI Taxonomy" id="48799"/>
    <lineage>
        <taxon>Eukaryota</taxon>
        <taxon>Metazoa</taxon>
        <taxon>Ecdysozoa</taxon>
        <taxon>Nematoda</taxon>
        <taxon>Chromadorea</taxon>
        <taxon>Rhabditida</taxon>
        <taxon>Spirurina</taxon>
        <taxon>Spiruromorpha</taxon>
        <taxon>Filarioidea</taxon>
        <taxon>Setariidae</taxon>
        <taxon>Setaria</taxon>
    </lineage>
</organism>
<evidence type="ECO:0000256" key="4">
    <source>
        <dbReference type="ARBA" id="ARBA00022490"/>
    </source>
</evidence>
<dbReference type="CDD" id="cd00432">
    <property type="entry name" value="Ribosomal_L18_L5e"/>
    <property type="match status" value="1"/>
</dbReference>
<dbReference type="GO" id="GO:0006412">
    <property type="term" value="P:translation"/>
    <property type="evidence" value="ECO:0007669"/>
    <property type="project" value="InterPro"/>
</dbReference>
<dbReference type="SUPFAM" id="SSF53137">
    <property type="entry name" value="Translational machinery components"/>
    <property type="match status" value="1"/>
</dbReference>
<comment type="function">
    <text evidence="1">Component of the ribosome, a large ribonucleoprotein complex responsible for the synthesis of proteins in the cell. The small ribosomal subunit (SSU) binds messenger RNAs (mRNAs) and translates the encoded message by selecting cognate aminoacyl-transfer RNA (tRNA) molecules. The large subunit (LSU) contains the ribosomal catalytic site termed the peptidyl transferase center (PTC), which catalyzes the formation of peptide bonds, thereby polymerizing the amino acids delivered by tRNAs into a polypeptide chain. The nascent polypeptides leave the ribosome through a tunnel in the LSU and interact with protein factors that function in enzymatic processing, targeting, and the membrane insertion of nascent chains at the exit of the ribosomal tunnel.</text>
</comment>
<evidence type="ECO:0000259" key="11">
    <source>
        <dbReference type="Pfam" id="PF14204"/>
    </source>
</evidence>
<comment type="subcellular location">
    <subcellularLocation>
        <location evidence="2">Cytoplasm</location>
    </subcellularLocation>
</comment>
<dbReference type="HAMAP" id="MF_01337_A">
    <property type="entry name" value="Ribosomal_uL18_A"/>
    <property type="match status" value="1"/>
</dbReference>
<evidence type="ECO:0000313" key="12">
    <source>
        <dbReference type="Proteomes" id="UP000887581"/>
    </source>
</evidence>
<dbReference type="InterPro" id="IPR025607">
    <property type="entry name" value="Ribosomal_uL18_C_euk"/>
</dbReference>
<proteinExistence type="inferred from homology"/>
<dbReference type="AlphaFoldDB" id="A0A915PU28"/>
<name>A0A915PU28_9BILA</name>
<dbReference type="GO" id="GO:0003735">
    <property type="term" value="F:structural constituent of ribosome"/>
    <property type="evidence" value="ECO:0007669"/>
    <property type="project" value="InterPro"/>
</dbReference>
<reference evidence="13" key="1">
    <citation type="submission" date="2022-11" db="UniProtKB">
        <authorList>
            <consortium name="WormBaseParasite"/>
        </authorList>
    </citation>
    <scope>IDENTIFICATION</scope>
</reference>
<dbReference type="Pfam" id="PF17144">
    <property type="entry name" value="Ribosomal_L5e"/>
    <property type="match status" value="1"/>
</dbReference>
<dbReference type="PANTHER" id="PTHR23410">
    <property type="entry name" value="RIBOSOMAL PROTEIN L5-RELATED"/>
    <property type="match status" value="1"/>
</dbReference>
<keyword evidence="5" id="KW-0694">RNA-binding</keyword>
<evidence type="ECO:0000256" key="3">
    <source>
        <dbReference type="ARBA" id="ARBA00007116"/>
    </source>
</evidence>
<keyword evidence="6" id="KW-0689">Ribosomal protein</keyword>
<dbReference type="InterPro" id="IPR005485">
    <property type="entry name" value="Rbsml_uL18_euk_arch"/>
</dbReference>
<accession>A0A915PU28</accession>
<evidence type="ECO:0000256" key="7">
    <source>
        <dbReference type="ARBA" id="ARBA00023274"/>
    </source>
</evidence>
<feature type="region of interest" description="Disordered" evidence="10">
    <location>
        <begin position="270"/>
        <end position="291"/>
    </location>
</feature>
<keyword evidence="5" id="KW-0699">rRNA-binding</keyword>
<dbReference type="PANTHER" id="PTHR23410:SF12">
    <property type="entry name" value="LARGE RIBOSOMAL SUBUNIT PROTEIN UL18"/>
    <property type="match status" value="1"/>
</dbReference>
<dbReference type="GO" id="GO:0022625">
    <property type="term" value="C:cytosolic large ribosomal subunit"/>
    <property type="evidence" value="ECO:0007669"/>
    <property type="project" value="TreeGrafter"/>
</dbReference>